<dbReference type="EMBL" id="BAAAQD010000054">
    <property type="protein sequence ID" value="GAA1575332.1"/>
    <property type="molecule type" value="Genomic_DNA"/>
</dbReference>
<proteinExistence type="predicted"/>
<evidence type="ECO:0000313" key="9">
    <source>
        <dbReference type="Proteomes" id="UP001501470"/>
    </source>
</evidence>
<evidence type="ECO:0000313" key="8">
    <source>
        <dbReference type="EMBL" id="GAA1575332.1"/>
    </source>
</evidence>
<comment type="subcellular location">
    <subcellularLocation>
        <location evidence="1">Membrane</location>
    </subcellularLocation>
</comment>
<keyword evidence="9" id="KW-1185">Reference proteome</keyword>
<organism evidence="8 9">
    <name type="scientific">Dactylosporangium maewongense</name>
    <dbReference type="NCBI Taxonomy" id="634393"/>
    <lineage>
        <taxon>Bacteria</taxon>
        <taxon>Bacillati</taxon>
        <taxon>Actinomycetota</taxon>
        <taxon>Actinomycetes</taxon>
        <taxon>Micromonosporales</taxon>
        <taxon>Micromonosporaceae</taxon>
        <taxon>Dactylosporangium</taxon>
    </lineage>
</organism>
<feature type="region of interest" description="Disordered" evidence="5">
    <location>
        <begin position="211"/>
        <end position="231"/>
    </location>
</feature>
<evidence type="ECO:0000256" key="5">
    <source>
        <dbReference type="SAM" id="MobiDB-lite"/>
    </source>
</evidence>
<accession>A0ABN2DGB9</accession>
<evidence type="ECO:0000256" key="1">
    <source>
        <dbReference type="ARBA" id="ARBA00004370"/>
    </source>
</evidence>
<dbReference type="RefSeq" id="WP_344515317.1">
    <property type="nucleotide sequence ID" value="NZ_BAAAQD010000054.1"/>
</dbReference>
<feature type="compositionally biased region" description="Basic residues" evidence="5">
    <location>
        <begin position="222"/>
        <end position="231"/>
    </location>
</feature>
<reference evidence="8 9" key="1">
    <citation type="journal article" date="2019" name="Int. J. Syst. Evol. Microbiol.">
        <title>The Global Catalogue of Microorganisms (GCM) 10K type strain sequencing project: providing services to taxonomists for standard genome sequencing and annotation.</title>
        <authorList>
            <consortium name="The Broad Institute Genomics Platform"/>
            <consortium name="The Broad Institute Genome Sequencing Center for Infectious Disease"/>
            <person name="Wu L."/>
            <person name="Ma J."/>
        </authorList>
    </citation>
    <scope>NUCLEOTIDE SEQUENCE [LARGE SCALE GENOMIC DNA]</scope>
    <source>
        <strain evidence="8 9">JCM 15933</strain>
    </source>
</reference>
<sequence length="231" mass="24570">MELDREVVPPRRGFVGALLVVATLLAGLALSTGATYVVRRGESRYAGQVMDRYTEEIRLTVADRVALYSEALTDLAWAVGAWPDLTRADFNHMTSGFNAIRFPGASGVAFVVPAGNAELGGTQTQWRDRGEPDLHLTPGGTSSSHAFVIFEEAFDNGPDMSGVDVSADPAVAAALDAARQNGVLMFSPVCEVPRDADIAPEHRQHSVLLGAPVYASQDSSSRRRSSKAGSP</sequence>
<evidence type="ECO:0000256" key="6">
    <source>
        <dbReference type="SAM" id="Phobius"/>
    </source>
</evidence>
<feature type="transmembrane region" description="Helical" evidence="6">
    <location>
        <begin position="14"/>
        <end position="38"/>
    </location>
</feature>
<protein>
    <recommendedName>
        <fullName evidence="7">CHASE domain-containing protein</fullName>
    </recommendedName>
</protein>
<keyword evidence="2 6" id="KW-0812">Transmembrane</keyword>
<keyword evidence="4 6" id="KW-0472">Membrane</keyword>
<name>A0ABN2DGB9_9ACTN</name>
<dbReference type="Gene3D" id="3.30.450.350">
    <property type="entry name" value="CHASE domain"/>
    <property type="match status" value="1"/>
</dbReference>
<keyword evidence="3 6" id="KW-1133">Transmembrane helix</keyword>
<evidence type="ECO:0000256" key="2">
    <source>
        <dbReference type="ARBA" id="ARBA00022692"/>
    </source>
</evidence>
<dbReference type="Pfam" id="PF03924">
    <property type="entry name" value="CHASE"/>
    <property type="match status" value="1"/>
</dbReference>
<feature type="domain" description="CHASE" evidence="7">
    <location>
        <begin position="84"/>
        <end position="225"/>
    </location>
</feature>
<evidence type="ECO:0000256" key="4">
    <source>
        <dbReference type="ARBA" id="ARBA00023136"/>
    </source>
</evidence>
<dbReference type="Proteomes" id="UP001501470">
    <property type="component" value="Unassembled WGS sequence"/>
</dbReference>
<gene>
    <name evidence="8" type="ORF">GCM10009827_116490</name>
</gene>
<evidence type="ECO:0000256" key="3">
    <source>
        <dbReference type="ARBA" id="ARBA00022989"/>
    </source>
</evidence>
<evidence type="ECO:0000259" key="7">
    <source>
        <dbReference type="Pfam" id="PF03924"/>
    </source>
</evidence>
<comment type="caution">
    <text evidence="8">The sequence shown here is derived from an EMBL/GenBank/DDBJ whole genome shotgun (WGS) entry which is preliminary data.</text>
</comment>
<dbReference type="InterPro" id="IPR006189">
    <property type="entry name" value="CHASE_dom"/>
</dbReference>
<dbReference type="InterPro" id="IPR042240">
    <property type="entry name" value="CHASE_sf"/>
</dbReference>